<dbReference type="InterPro" id="IPR050627">
    <property type="entry name" value="Nitroreductase/BluB"/>
</dbReference>
<dbReference type="SUPFAM" id="SSF55469">
    <property type="entry name" value="FMN-dependent nitroreductase-like"/>
    <property type="match status" value="1"/>
</dbReference>
<organism evidence="3 4">
    <name type="scientific">Heliomicrobium undosum</name>
    <dbReference type="NCBI Taxonomy" id="121734"/>
    <lineage>
        <taxon>Bacteria</taxon>
        <taxon>Bacillati</taxon>
        <taxon>Bacillota</taxon>
        <taxon>Clostridia</taxon>
        <taxon>Eubacteriales</taxon>
        <taxon>Heliobacteriaceae</taxon>
        <taxon>Heliomicrobium</taxon>
    </lineage>
</organism>
<dbReference type="Proteomes" id="UP000463470">
    <property type="component" value="Unassembled WGS sequence"/>
</dbReference>
<proteinExistence type="predicted"/>
<dbReference type="Gene3D" id="3.40.109.10">
    <property type="entry name" value="NADH Oxidase"/>
    <property type="match status" value="1"/>
</dbReference>
<dbReference type="EMBL" id="WXEY01000024">
    <property type="protein sequence ID" value="MZP31052.1"/>
    <property type="molecule type" value="Genomic_DNA"/>
</dbReference>
<feature type="domain" description="Nitroreductase" evidence="2">
    <location>
        <begin position="65"/>
        <end position="147"/>
    </location>
</feature>
<dbReference type="Pfam" id="PF00881">
    <property type="entry name" value="Nitroreductase"/>
    <property type="match status" value="2"/>
</dbReference>
<name>A0A845L358_9FIRM</name>
<dbReference type="InterPro" id="IPR029479">
    <property type="entry name" value="Nitroreductase"/>
</dbReference>
<protein>
    <submittedName>
        <fullName evidence="3">Nitroreductase</fullName>
    </submittedName>
</protein>
<evidence type="ECO:0000313" key="4">
    <source>
        <dbReference type="Proteomes" id="UP000463470"/>
    </source>
</evidence>
<dbReference type="RefSeq" id="WP_161259573.1">
    <property type="nucleotide sequence ID" value="NZ_WXEY01000024.1"/>
</dbReference>
<evidence type="ECO:0000256" key="1">
    <source>
        <dbReference type="SAM" id="MobiDB-lite"/>
    </source>
</evidence>
<sequence length="179" mass="19948">MSILPAVVQRESKRAYLPTPVPPDFIDELIEAFRWAPSCRNYQPWRLIAVRSQEGLDKLSRCLAKGNEWAAAAPLAFIVFANPKDDATIDGKPYYLFDCGLAVQNLLLQATEMGLRSHPTAGWSEPSIREAFGIGEEARVICVVFVGFPGTDNLLDPETRAKDATPRTRKPAETWVRFA</sequence>
<accession>A0A845L358</accession>
<dbReference type="AlphaFoldDB" id="A0A845L358"/>
<dbReference type="PANTHER" id="PTHR23026">
    <property type="entry name" value="NADPH NITROREDUCTASE"/>
    <property type="match status" value="1"/>
</dbReference>
<evidence type="ECO:0000313" key="3">
    <source>
        <dbReference type="EMBL" id="MZP31052.1"/>
    </source>
</evidence>
<reference evidence="3 4" key="1">
    <citation type="submission" date="2020-01" db="EMBL/GenBank/DDBJ databases">
        <title>Whole-genome sequence of Heliobacterium undosum DSM 13378.</title>
        <authorList>
            <person name="Kyndt J.A."/>
            <person name="Meyer T.E."/>
        </authorList>
    </citation>
    <scope>NUCLEOTIDE SEQUENCE [LARGE SCALE GENOMIC DNA]</scope>
    <source>
        <strain evidence="3 4">DSM 13378</strain>
    </source>
</reference>
<comment type="caution">
    <text evidence="3">The sequence shown here is derived from an EMBL/GenBank/DDBJ whole genome shotgun (WGS) entry which is preliminary data.</text>
</comment>
<feature type="domain" description="Nitroreductase" evidence="2">
    <location>
        <begin position="8"/>
        <end position="64"/>
    </location>
</feature>
<feature type="compositionally biased region" description="Basic and acidic residues" evidence="1">
    <location>
        <begin position="158"/>
        <end position="172"/>
    </location>
</feature>
<gene>
    <name evidence="3" type="ORF">GTO91_15155</name>
</gene>
<dbReference type="OrthoDB" id="9812105at2"/>
<dbReference type="GO" id="GO:0016491">
    <property type="term" value="F:oxidoreductase activity"/>
    <property type="evidence" value="ECO:0007669"/>
    <property type="project" value="InterPro"/>
</dbReference>
<evidence type="ECO:0000259" key="2">
    <source>
        <dbReference type="Pfam" id="PF00881"/>
    </source>
</evidence>
<dbReference type="InterPro" id="IPR000415">
    <property type="entry name" value="Nitroreductase-like"/>
</dbReference>
<feature type="region of interest" description="Disordered" evidence="1">
    <location>
        <begin position="158"/>
        <end position="179"/>
    </location>
</feature>
<dbReference type="PANTHER" id="PTHR23026:SF100">
    <property type="entry name" value="NITROREDUCTASE"/>
    <property type="match status" value="1"/>
</dbReference>
<keyword evidence="4" id="KW-1185">Reference proteome</keyword>